<dbReference type="Proteomes" id="UP000247978">
    <property type="component" value="Unassembled WGS sequence"/>
</dbReference>
<evidence type="ECO:0000313" key="9">
    <source>
        <dbReference type="Proteomes" id="UP000247978"/>
    </source>
</evidence>
<evidence type="ECO:0000256" key="3">
    <source>
        <dbReference type="ARBA" id="ARBA00022670"/>
    </source>
</evidence>
<reference evidence="8 9" key="1">
    <citation type="submission" date="2018-05" db="EMBL/GenBank/DDBJ databases">
        <title>Genomic Encyclopedia of Type Strains, Phase IV (KMG-IV): sequencing the most valuable type-strain genomes for metagenomic binning, comparative biology and taxonomic classification.</title>
        <authorList>
            <person name="Goeker M."/>
        </authorList>
    </citation>
    <scope>NUCLEOTIDE SEQUENCE [LARGE SCALE GENOMIC DNA]</scope>
    <source>
        <strain evidence="8 9">DSM 28556</strain>
    </source>
</reference>
<dbReference type="PRINTS" id="PR00127">
    <property type="entry name" value="CLPPROTEASEP"/>
</dbReference>
<dbReference type="CDD" id="cd07016">
    <property type="entry name" value="S14_ClpP_1"/>
    <property type="match status" value="1"/>
</dbReference>
<name>A0A2V3W541_9BACI</name>
<dbReference type="OrthoDB" id="9806592at2"/>
<accession>A0A2V3W541</accession>
<dbReference type="InterPro" id="IPR001907">
    <property type="entry name" value="ClpP"/>
</dbReference>
<dbReference type="GO" id="GO:0004252">
    <property type="term" value="F:serine-type endopeptidase activity"/>
    <property type="evidence" value="ECO:0007669"/>
    <property type="project" value="InterPro"/>
</dbReference>
<dbReference type="GO" id="GO:0051117">
    <property type="term" value="F:ATPase binding"/>
    <property type="evidence" value="ECO:0007669"/>
    <property type="project" value="TreeGrafter"/>
</dbReference>
<dbReference type="AlphaFoldDB" id="A0A2V3W541"/>
<sequence length="267" mass="29937">MIKNKLHYPIVNSVTPINKNKSNLITVKNLTDTSAELYIYGQIVDNTDWKWDESDVMPDDVKEALEKVEGLDELNIYINSPGGSVFSGLAIYNMLKRNKAKKIVHIDGVAASMASIIALVGDEVYMPSNAFMMIHKPLAGLWGNADELRKVANDLDTINIGMTNIYKENLREGIDIDTLTNRITEEVDVWLDADQASEYFNINLTGKTQIAASAVHMLEQYKNVPKSLLEVESNNEPKSEPKPQPQSKTDDELEKIKIQNELDLLSL</sequence>
<dbReference type="GO" id="GO:0009368">
    <property type="term" value="C:endopeptidase Clp complex"/>
    <property type="evidence" value="ECO:0007669"/>
    <property type="project" value="TreeGrafter"/>
</dbReference>
<dbReference type="RefSeq" id="WP_110394637.1">
    <property type="nucleotide sequence ID" value="NZ_JBHUHB010000001.1"/>
</dbReference>
<keyword evidence="9" id="KW-1185">Reference proteome</keyword>
<evidence type="ECO:0000313" key="8">
    <source>
        <dbReference type="EMBL" id="PXW88816.1"/>
    </source>
</evidence>
<comment type="similarity">
    <text evidence="1 6">Belongs to the peptidase S14 family.</text>
</comment>
<dbReference type="InterPro" id="IPR023562">
    <property type="entry name" value="ClpP/TepA"/>
</dbReference>
<keyword evidence="5" id="KW-0720">Serine protease</keyword>
<evidence type="ECO:0000256" key="2">
    <source>
        <dbReference type="ARBA" id="ARBA00022490"/>
    </source>
</evidence>
<dbReference type="PANTHER" id="PTHR10381:SF70">
    <property type="entry name" value="ATP-DEPENDENT CLP PROTEASE PROTEOLYTIC SUBUNIT"/>
    <property type="match status" value="1"/>
</dbReference>
<keyword evidence="4" id="KW-0378">Hydrolase</keyword>
<protein>
    <recommendedName>
        <fullName evidence="6">ATP-dependent Clp protease proteolytic subunit</fullName>
    </recommendedName>
</protein>
<comment type="caution">
    <text evidence="8">The sequence shown here is derived from an EMBL/GenBank/DDBJ whole genome shotgun (WGS) entry which is preliminary data.</text>
</comment>
<dbReference type="Pfam" id="PF00574">
    <property type="entry name" value="CLP_protease"/>
    <property type="match status" value="1"/>
</dbReference>
<dbReference type="GO" id="GO:0006515">
    <property type="term" value="P:protein quality control for misfolded or incompletely synthesized proteins"/>
    <property type="evidence" value="ECO:0007669"/>
    <property type="project" value="TreeGrafter"/>
</dbReference>
<organism evidence="8 9">
    <name type="scientific">Pseudogracilibacillus auburnensis</name>
    <dbReference type="NCBI Taxonomy" id="1494959"/>
    <lineage>
        <taxon>Bacteria</taxon>
        <taxon>Bacillati</taxon>
        <taxon>Bacillota</taxon>
        <taxon>Bacilli</taxon>
        <taxon>Bacillales</taxon>
        <taxon>Bacillaceae</taxon>
        <taxon>Pseudogracilibacillus</taxon>
    </lineage>
</organism>
<evidence type="ECO:0000256" key="1">
    <source>
        <dbReference type="ARBA" id="ARBA00007039"/>
    </source>
</evidence>
<keyword evidence="2" id="KW-0963">Cytoplasm</keyword>
<proteinExistence type="inferred from homology"/>
<dbReference type="Gene3D" id="3.90.226.10">
    <property type="entry name" value="2-enoyl-CoA Hydratase, Chain A, domain 1"/>
    <property type="match status" value="1"/>
</dbReference>
<evidence type="ECO:0000256" key="6">
    <source>
        <dbReference type="RuleBase" id="RU003567"/>
    </source>
</evidence>
<gene>
    <name evidence="8" type="ORF">DFR56_103322</name>
</gene>
<evidence type="ECO:0000256" key="4">
    <source>
        <dbReference type="ARBA" id="ARBA00022801"/>
    </source>
</evidence>
<evidence type="ECO:0000256" key="5">
    <source>
        <dbReference type="ARBA" id="ARBA00022825"/>
    </source>
</evidence>
<keyword evidence="3 8" id="KW-0645">Protease</keyword>
<dbReference type="EMBL" id="QJJQ01000003">
    <property type="protein sequence ID" value="PXW88816.1"/>
    <property type="molecule type" value="Genomic_DNA"/>
</dbReference>
<dbReference type="InterPro" id="IPR029045">
    <property type="entry name" value="ClpP/crotonase-like_dom_sf"/>
</dbReference>
<feature type="region of interest" description="Disordered" evidence="7">
    <location>
        <begin position="229"/>
        <end position="255"/>
    </location>
</feature>
<evidence type="ECO:0000256" key="7">
    <source>
        <dbReference type="SAM" id="MobiDB-lite"/>
    </source>
</evidence>
<dbReference type="PANTHER" id="PTHR10381">
    <property type="entry name" value="ATP-DEPENDENT CLP PROTEASE PROTEOLYTIC SUBUNIT"/>
    <property type="match status" value="1"/>
</dbReference>
<dbReference type="SUPFAM" id="SSF52096">
    <property type="entry name" value="ClpP/crotonase"/>
    <property type="match status" value="1"/>
</dbReference>
<dbReference type="GO" id="GO:0004176">
    <property type="term" value="F:ATP-dependent peptidase activity"/>
    <property type="evidence" value="ECO:0007669"/>
    <property type="project" value="InterPro"/>
</dbReference>
<dbReference type="NCBIfam" id="NF045542">
    <property type="entry name" value="Clp_rel_HeadMat"/>
    <property type="match status" value="1"/>
</dbReference>